<dbReference type="SUPFAM" id="SSF53633">
    <property type="entry name" value="Carbamate kinase-like"/>
    <property type="match status" value="1"/>
</dbReference>
<evidence type="ECO:0000313" key="2">
    <source>
        <dbReference type="EMBL" id="MBO0663907.1"/>
    </source>
</evidence>
<evidence type="ECO:0000259" key="1">
    <source>
        <dbReference type="Pfam" id="PF00696"/>
    </source>
</evidence>
<dbReference type="EMBL" id="JAFMPP010000014">
    <property type="protein sequence ID" value="MBO0663907.1"/>
    <property type="molecule type" value="Genomic_DNA"/>
</dbReference>
<accession>A0A939JXB8</accession>
<proteinExistence type="predicted"/>
<dbReference type="InterPro" id="IPR036393">
    <property type="entry name" value="AceGlu_kinase-like_sf"/>
</dbReference>
<name>A0A939JXB8_9HYPH</name>
<dbReference type="Pfam" id="PF00696">
    <property type="entry name" value="AA_kinase"/>
    <property type="match status" value="1"/>
</dbReference>
<keyword evidence="3" id="KW-1185">Reference proteome</keyword>
<keyword evidence="2" id="KW-0808">Transferase</keyword>
<protein>
    <submittedName>
        <fullName evidence="2">Amino acid kinase</fullName>
    </submittedName>
</protein>
<organism evidence="2 3">
    <name type="scientific">Jiella flava</name>
    <dbReference type="NCBI Taxonomy" id="2816857"/>
    <lineage>
        <taxon>Bacteria</taxon>
        <taxon>Pseudomonadati</taxon>
        <taxon>Pseudomonadota</taxon>
        <taxon>Alphaproteobacteria</taxon>
        <taxon>Hyphomicrobiales</taxon>
        <taxon>Aurantimonadaceae</taxon>
        <taxon>Jiella</taxon>
    </lineage>
</organism>
<evidence type="ECO:0000313" key="3">
    <source>
        <dbReference type="Proteomes" id="UP000664122"/>
    </source>
</evidence>
<keyword evidence="2" id="KW-0418">Kinase</keyword>
<reference evidence="2" key="1">
    <citation type="submission" date="2021-03" db="EMBL/GenBank/DDBJ databases">
        <title>Whole genome sequence of Jiella sp. CQZ9-1.</title>
        <authorList>
            <person name="Tuo L."/>
        </authorList>
    </citation>
    <scope>NUCLEOTIDE SEQUENCE</scope>
    <source>
        <strain evidence="2">CQZ9-1</strain>
    </source>
</reference>
<dbReference type="Proteomes" id="UP000664122">
    <property type="component" value="Unassembled WGS sequence"/>
</dbReference>
<dbReference type="Gene3D" id="3.40.1160.10">
    <property type="entry name" value="Acetylglutamate kinase-like"/>
    <property type="match status" value="1"/>
</dbReference>
<dbReference type="AlphaFoldDB" id="A0A939JXB8"/>
<dbReference type="InterPro" id="IPR001048">
    <property type="entry name" value="Asp/Glu/Uridylate_kinase"/>
</dbReference>
<gene>
    <name evidence="2" type="ORF">J1C48_15105</name>
</gene>
<comment type="caution">
    <text evidence="2">The sequence shown here is derived from an EMBL/GenBank/DDBJ whole genome shotgun (WGS) entry which is preliminary data.</text>
</comment>
<sequence length="216" mass="22702">MGTRDDLLVVKLGGSSASSPDLARWVAAIGQAKQPTVVVPGGGPFANTVRRYQPKLGFDDRAAHEMAILGMEQFGLALISMEPRMVRAKDRADIETALEAGRIPVWLARDVVLGTSEIAENWNVTSDSLAAWLAHRLAAGDLCLIKQIDVPDGASVDALVGAQIVDEMFAEHLKGASRLHVAGPGDLSKAASRFAEGKIPGHTIAAFEMGLVAAAG</sequence>
<feature type="domain" description="Aspartate/glutamate/uridylate kinase" evidence="1">
    <location>
        <begin position="7"/>
        <end position="149"/>
    </location>
</feature>
<dbReference type="RefSeq" id="WP_207258826.1">
    <property type="nucleotide sequence ID" value="NZ_JAFMPP010000014.1"/>
</dbReference>
<dbReference type="GO" id="GO:0016301">
    <property type="term" value="F:kinase activity"/>
    <property type="evidence" value="ECO:0007669"/>
    <property type="project" value="UniProtKB-KW"/>
</dbReference>